<dbReference type="InterPro" id="IPR015897">
    <property type="entry name" value="CHK_kinase-like"/>
</dbReference>
<dbReference type="PANTHER" id="PTHR11012:SF55">
    <property type="entry name" value="BHLH DOMAIN-CONTAINING PROTEIN"/>
    <property type="match status" value="1"/>
</dbReference>
<keyword evidence="3" id="KW-1185">Reference proteome</keyword>
<dbReference type="SMART" id="SM00587">
    <property type="entry name" value="CHK"/>
    <property type="match status" value="1"/>
</dbReference>
<dbReference type="PANTHER" id="PTHR11012">
    <property type="entry name" value="PROTEIN KINASE-LIKE DOMAIN-CONTAINING"/>
    <property type="match status" value="1"/>
</dbReference>
<proteinExistence type="predicted"/>
<dbReference type="AlphaFoldDB" id="A0A6H5IER7"/>
<dbReference type="InterPro" id="IPR004119">
    <property type="entry name" value="EcKL"/>
</dbReference>
<dbReference type="Gene3D" id="3.90.1200.10">
    <property type="match status" value="1"/>
</dbReference>
<name>A0A6H5IER7_9HYME</name>
<dbReference type="Pfam" id="PF02958">
    <property type="entry name" value="EcKL"/>
    <property type="match status" value="1"/>
</dbReference>
<reference evidence="2 3" key="1">
    <citation type="submission" date="2020-02" db="EMBL/GenBank/DDBJ databases">
        <authorList>
            <person name="Ferguson B K."/>
        </authorList>
    </citation>
    <scope>NUCLEOTIDE SEQUENCE [LARGE SCALE GENOMIC DNA]</scope>
</reference>
<organism evidence="2 3">
    <name type="scientific">Trichogramma brassicae</name>
    <dbReference type="NCBI Taxonomy" id="86971"/>
    <lineage>
        <taxon>Eukaryota</taxon>
        <taxon>Metazoa</taxon>
        <taxon>Ecdysozoa</taxon>
        <taxon>Arthropoda</taxon>
        <taxon>Hexapoda</taxon>
        <taxon>Insecta</taxon>
        <taxon>Pterygota</taxon>
        <taxon>Neoptera</taxon>
        <taxon>Endopterygota</taxon>
        <taxon>Hymenoptera</taxon>
        <taxon>Apocrita</taxon>
        <taxon>Proctotrupomorpha</taxon>
        <taxon>Chalcidoidea</taxon>
        <taxon>Trichogrammatidae</taxon>
        <taxon>Trichogramma</taxon>
    </lineage>
</organism>
<dbReference type="SUPFAM" id="SSF56112">
    <property type="entry name" value="Protein kinase-like (PK-like)"/>
    <property type="match status" value="1"/>
</dbReference>
<evidence type="ECO:0000313" key="3">
    <source>
        <dbReference type="Proteomes" id="UP000479190"/>
    </source>
</evidence>
<protein>
    <recommendedName>
        <fullName evidence="1">CHK kinase-like domain-containing protein</fullName>
    </recommendedName>
</protein>
<dbReference type="OrthoDB" id="191037at2759"/>
<feature type="domain" description="CHK kinase-like" evidence="1">
    <location>
        <begin position="141"/>
        <end position="332"/>
    </location>
</feature>
<dbReference type="Proteomes" id="UP000479190">
    <property type="component" value="Unassembled WGS sequence"/>
</dbReference>
<accession>A0A6H5IER7</accession>
<evidence type="ECO:0000313" key="2">
    <source>
        <dbReference type="EMBL" id="CAB0035425.1"/>
    </source>
</evidence>
<dbReference type="EMBL" id="CADCXV010000785">
    <property type="protein sequence ID" value="CAB0035425.1"/>
    <property type="molecule type" value="Genomic_DNA"/>
</dbReference>
<evidence type="ECO:0000259" key="1">
    <source>
        <dbReference type="SMART" id="SM00587"/>
    </source>
</evidence>
<gene>
    <name evidence="2" type="ORF">TBRA_LOCUS7322</name>
</gene>
<sequence>MPELSEPLPLQDLDGLLQQSLKDVTDVQVKSWKHLTDPGENFGSLILSIEASVKRESGEHETLHLVCKMPPKSEYLLDLFNSPLAFKKELYFYKTIAPAFLELQKKSGLGDNELIKLFPHLYGGRMNITNEGEKFDEQAAIVLENLNFSGYSTKDRITGMDLEHMQYGVRELAKLHAITCGYRAKYPKEFQETIAPGLEACHNEVAMNCVMEMIHKAINNLKRLEPDTKLIDRVLKTMELCERHEKEPKAVLEHWCTFVHADFWVNNMMYRYDNEKKITGMKIVDFQLSQNDYGMKDLVFFLISSAQEEVIDNNLNDLINLYYETFIDTLRALKVDTTLYQREEFDRLLIESAPLKFPQCIMMVQVIKATRGSAPDVNSITNGEAFLNIGKGQLYEKKLLHVLHTYDKMNWLA</sequence>
<dbReference type="InterPro" id="IPR011009">
    <property type="entry name" value="Kinase-like_dom_sf"/>
</dbReference>